<name>A0ABT9S2U8_9MICC</name>
<reference evidence="1 2" key="1">
    <citation type="submission" date="2023-07" db="EMBL/GenBank/DDBJ databases">
        <title>Sorghum-associated microbial communities from plants grown in Nebraska, USA.</title>
        <authorList>
            <person name="Schachtman D."/>
        </authorList>
    </citation>
    <scope>NUCLEOTIDE SEQUENCE [LARGE SCALE GENOMIC DNA]</scope>
    <source>
        <strain evidence="1 2">CC222</strain>
    </source>
</reference>
<dbReference type="Proteomes" id="UP001226577">
    <property type="component" value="Unassembled WGS sequence"/>
</dbReference>
<dbReference type="EMBL" id="JAUSRE010000039">
    <property type="protein sequence ID" value="MDP9890799.1"/>
    <property type="molecule type" value="Genomic_DNA"/>
</dbReference>
<organism evidence="1 2">
    <name type="scientific">Pseudarthrobacter enclensis</name>
    <dbReference type="NCBI Taxonomy" id="993070"/>
    <lineage>
        <taxon>Bacteria</taxon>
        <taxon>Bacillati</taxon>
        <taxon>Actinomycetota</taxon>
        <taxon>Actinomycetes</taxon>
        <taxon>Micrococcales</taxon>
        <taxon>Micrococcaceae</taxon>
        <taxon>Pseudarthrobacter</taxon>
    </lineage>
</organism>
<protein>
    <submittedName>
        <fullName evidence="1">Uncharacterized protein</fullName>
    </submittedName>
</protein>
<sequence length="47" mass="4973">MIGGAFSTHGVHVLWPKRLAKLLAEMSAGDVDVAAVHESLASRFKPA</sequence>
<evidence type="ECO:0000313" key="2">
    <source>
        <dbReference type="Proteomes" id="UP001226577"/>
    </source>
</evidence>
<evidence type="ECO:0000313" key="1">
    <source>
        <dbReference type="EMBL" id="MDP9890799.1"/>
    </source>
</evidence>
<gene>
    <name evidence="1" type="ORF">J2X98_004414</name>
</gene>
<comment type="caution">
    <text evidence="1">The sequence shown here is derived from an EMBL/GenBank/DDBJ whole genome shotgun (WGS) entry which is preliminary data.</text>
</comment>
<proteinExistence type="predicted"/>
<keyword evidence="2" id="KW-1185">Reference proteome</keyword>
<accession>A0ABT9S2U8</accession>